<feature type="domain" description="DprA winged helix" evidence="3">
    <location>
        <begin position="302"/>
        <end position="352"/>
    </location>
</feature>
<name>A0A4Q7PP27_9FIRM</name>
<reference evidence="4 5" key="1">
    <citation type="submission" date="2019-02" db="EMBL/GenBank/DDBJ databases">
        <title>Genomic Encyclopedia of Type Strains, Phase IV (KMG-IV): sequencing the most valuable type-strain genomes for metagenomic binning, comparative biology and taxonomic classification.</title>
        <authorList>
            <person name="Goeker M."/>
        </authorList>
    </citation>
    <scope>NUCLEOTIDE SEQUENCE [LARGE SCALE GENOMIC DNA]</scope>
    <source>
        <strain evidence="4 5">DSM 29486</strain>
    </source>
</reference>
<dbReference type="Pfam" id="PF17782">
    <property type="entry name" value="WHD_DprA"/>
    <property type="match status" value="1"/>
</dbReference>
<dbReference type="Gene3D" id="1.10.10.10">
    <property type="entry name" value="Winged helix-like DNA-binding domain superfamily/Winged helix DNA-binding domain"/>
    <property type="match status" value="1"/>
</dbReference>
<dbReference type="InterPro" id="IPR003488">
    <property type="entry name" value="DprA"/>
</dbReference>
<dbReference type="SUPFAM" id="SSF102405">
    <property type="entry name" value="MCP/YpsA-like"/>
    <property type="match status" value="1"/>
</dbReference>
<accession>A0A4Q7PP27</accession>
<dbReference type="PANTHER" id="PTHR43022">
    <property type="entry name" value="PROTEIN SMF"/>
    <property type="match status" value="1"/>
</dbReference>
<dbReference type="InterPro" id="IPR057666">
    <property type="entry name" value="DrpA_SLOG"/>
</dbReference>
<dbReference type="NCBIfam" id="TIGR00732">
    <property type="entry name" value="dprA"/>
    <property type="match status" value="1"/>
</dbReference>
<dbReference type="GO" id="GO:0009294">
    <property type="term" value="P:DNA-mediated transformation"/>
    <property type="evidence" value="ECO:0007669"/>
    <property type="project" value="InterPro"/>
</dbReference>
<comment type="similarity">
    <text evidence="1">Belongs to the DprA/Smf family.</text>
</comment>
<dbReference type="Gene3D" id="3.40.50.450">
    <property type="match status" value="1"/>
</dbReference>
<sequence>MNAYWHWLCNIEEWGAVRLKLVLKRYGSAEKLFYIEGDELREAFSWVGPALAERWDRSKAEWGRREEEYGRMKAGGIRLVPVISAEYPDRLKEIYGRPAALYVLGTLPAQGIPTAAVVGARACSLYGKQTALELSKKLAEAGIQIISGMASGIDSAAHTGALKAGKETWAVLGTGVDLCYPAGSRDIYEKIKNKGGLISEYSPGTRGRAENFPMRNRIISGMADCIVIIEARKKSGSLITANYALEQGREVFALPGRVGDVLSEGCNRLIRAGAPPILGPEDIQDFFQIQNNNICKKTEKKKIGLEKQDEMLYSCLDSEPKHLERILQETGLPAGQAMETILRLEFLGLIAQPLKNYYVKA</sequence>
<keyword evidence="5" id="KW-1185">Reference proteome</keyword>
<proteinExistence type="inferred from homology"/>
<evidence type="ECO:0000256" key="1">
    <source>
        <dbReference type="ARBA" id="ARBA00006525"/>
    </source>
</evidence>
<comment type="caution">
    <text evidence="4">The sequence shown here is derived from an EMBL/GenBank/DDBJ whole genome shotgun (WGS) entry which is preliminary data.</text>
</comment>
<dbReference type="Pfam" id="PF02481">
    <property type="entry name" value="DNA_processg_A"/>
    <property type="match status" value="1"/>
</dbReference>
<dbReference type="RefSeq" id="WP_130432427.1">
    <property type="nucleotide sequence ID" value="NZ_SGXF01000001.1"/>
</dbReference>
<dbReference type="OrthoDB" id="9785707at2"/>
<evidence type="ECO:0000313" key="4">
    <source>
        <dbReference type="EMBL" id="RZT02235.1"/>
    </source>
</evidence>
<dbReference type="PANTHER" id="PTHR43022:SF1">
    <property type="entry name" value="PROTEIN SMF"/>
    <property type="match status" value="1"/>
</dbReference>
<evidence type="ECO:0000259" key="2">
    <source>
        <dbReference type="Pfam" id="PF02481"/>
    </source>
</evidence>
<protein>
    <submittedName>
        <fullName evidence="4">DNA processing protein</fullName>
    </submittedName>
</protein>
<organism evidence="4 5">
    <name type="scientific">Cuneatibacter caecimuris</name>
    <dbReference type="NCBI Taxonomy" id="1796618"/>
    <lineage>
        <taxon>Bacteria</taxon>
        <taxon>Bacillati</taxon>
        <taxon>Bacillota</taxon>
        <taxon>Clostridia</taxon>
        <taxon>Lachnospirales</taxon>
        <taxon>Lachnospiraceae</taxon>
        <taxon>Cuneatibacter</taxon>
    </lineage>
</organism>
<evidence type="ECO:0000259" key="3">
    <source>
        <dbReference type="Pfam" id="PF17782"/>
    </source>
</evidence>
<dbReference type="Proteomes" id="UP000292927">
    <property type="component" value="Unassembled WGS sequence"/>
</dbReference>
<dbReference type="InterPro" id="IPR036388">
    <property type="entry name" value="WH-like_DNA-bd_sf"/>
</dbReference>
<evidence type="ECO:0000313" key="5">
    <source>
        <dbReference type="Proteomes" id="UP000292927"/>
    </source>
</evidence>
<gene>
    <name evidence="4" type="ORF">EV209_0344</name>
</gene>
<dbReference type="EMBL" id="SGXF01000001">
    <property type="protein sequence ID" value="RZT02235.1"/>
    <property type="molecule type" value="Genomic_DNA"/>
</dbReference>
<dbReference type="AlphaFoldDB" id="A0A4Q7PP27"/>
<dbReference type="InterPro" id="IPR041614">
    <property type="entry name" value="DprA_WH"/>
</dbReference>
<feature type="domain" description="Smf/DprA SLOG" evidence="2">
    <location>
        <begin position="82"/>
        <end position="287"/>
    </location>
</feature>